<dbReference type="AlphaFoldDB" id="A0A564YKG4"/>
<evidence type="ECO:0000313" key="9">
    <source>
        <dbReference type="Proteomes" id="UP000321570"/>
    </source>
</evidence>
<evidence type="ECO:0000256" key="4">
    <source>
        <dbReference type="PROSITE-ProRule" id="PRU00221"/>
    </source>
</evidence>
<dbReference type="InterPro" id="IPR036322">
    <property type="entry name" value="WD40_repeat_dom_sf"/>
</dbReference>
<feature type="region of interest" description="Disordered" evidence="6">
    <location>
        <begin position="139"/>
        <end position="226"/>
    </location>
</feature>
<evidence type="ECO:0000256" key="1">
    <source>
        <dbReference type="ARBA" id="ARBA00004123"/>
    </source>
</evidence>
<evidence type="ECO:0000256" key="6">
    <source>
        <dbReference type="SAM" id="MobiDB-lite"/>
    </source>
</evidence>
<feature type="compositionally biased region" description="Low complexity" evidence="6">
    <location>
        <begin position="408"/>
        <end position="424"/>
    </location>
</feature>
<dbReference type="Proteomes" id="UP000321570">
    <property type="component" value="Unassembled WGS sequence"/>
</dbReference>
<feature type="compositionally biased region" description="Polar residues" evidence="6">
    <location>
        <begin position="217"/>
        <end position="226"/>
    </location>
</feature>
<keyword evidence="5" id="KW-0175">Coiled coil</keyword>
<sequence length="940" mass="99193">MYPPRQNTGSQQNQMKITIPDACDRIKEEVTFLTQQIQTLKLECERLNQERADAQRLYTSYYETACTIHLEYQKQCEITKRFATIISQVLSYLPQEHQNTVLSAVERAKQVSMPDPATMMGQSQLMFPGANPMGGFPPGMPGLPQPPVTSVNGNLSTSNTGVSSLLSMPPNPFGPNTITSMANMNTNNNNNNNPVSSSNQQQQPGAGQSGFPGAPSGASNSPGFPQSQNAMAAAMAAMAASLQGNNAAAAAAFGFPLPPNMSTAGPNLISNMGAFMTGDKNMDEKQRAAAAAAMAAMTAAVAQQQQYGGSAGMDPNSVFASLANMPHSGPGGFDFSQAAFAAAAAALQPPLPAQQPPPQQPPALPQQTDTPVVTSALSAPPPSSSTNSVDAQPPRLHSPQTSTSNNCAAPSSPAQPARASSALAFSDGSKRRRIDTDGIALNGGATSEPGGDASSRQNGGGGLMDPKSEVRFLRLQEGEAKASITPTGNNGNGDNRSPQTPEQQALVNNNNCNGTSSPKALNMPGLTSTPLNSEALSMMSLPPGPMGPFPGPNIPGLVTSTPTHPSFMSRFPGPLPPGAGPFMRPPLASPGSIPFDGGFRAPTSYSYLYAEGQAPIPVPIMPEMLAGPGVPMSAKAIQTIEHGEVVCAVMVDSPKSHVYTGGKGTVKVWDISQSSASANEGYPIVMKIPLFNLDCLQGGHYIRSIKMANENRMLVVGGEASVVNIWDLGGSNPRKKGEVEIGSQACYAIAISNDNKMCYFCQSDGVISVWDLHNLSLIHRLSGHSDGASCIDMNTDGSTLWTGGLDKTVRCWDIRETRNQITQLAFGSQVFSLAKSPTEDWVVTGMESDEIEIFAPGHIDRYQVKMHESCVLSLKFAHSGAWFASTGKDSWLYGWRPPHGANLFKVKENLSVLSCDLSADDRHLVTGSGDKRATVYEIGY</sequence>
<dbReference type="InterPro" id="IPR015943">
    <property type="entry name" value="WD40/YVTN_repeat-like_dom_sf"/>
</dbReference>
<dbReference type="PRINTS" id="PR01850">
    <property type="entry name" value="GROUCHOFAMLY"/>
</dbReference>
<dbReference type="PROSITE" id="PS50082">
    <property type="entry name" value="WD_REPEATS_2"/>
    <property type="match status" value="1"/>
</dbReference>
<name>A0A564YKG4_HYMDI</name>
<comment type="similarity">
    <text evidence="2">Belongs to the WD repeat Groucho/TLE family.</text>
</comment>
<evidence type="ECO:0000256" key="3">
    <source>
        <dbReference type="ARBA" id="ARBA00023242"/>
    </source>
</evidence>
<dbReference type="InterPro" id="IPR001680">
    <property type="entry name" value="WD40_rpt"/>
</dbReference>
<dbReference type="InterPro" id="IPR009146">
    <property type="entry name" value="Groucho_enhance"/>
</dbReference>
<organism evidence="8 9">
    <name type="scientific">Hymenolepis diminuta</name>
    <name type="common">Rat tapeworm</name>
    <dbReference type="NCBI Taxonomy" id="6216"/>
    <lineage>
        <taxon>Eukaryota</taxon>
        <taxon>Metazoa</taxon>
        <taxon>Spiralia</taxon>
        <taxon>Lophotrochozoa</taxon>
        <taxon>Platyhelminthes</taxon>
        <taxon>Cestoda</taxon>
        <taxon>Eucestoda</taxon>
        <taxon>Cyclophyllidea</taxon>
        <taxon>Hymenolepididae</taxon>
        <taxon>Hymenolepis</taxon>
    </lineage>
</organism>
<dbReference type="GO" id="GO:0005634">
    <property type="term" value="C:nucleus"/>
    <property type="evidence" value="ECO:0007669"/>
    <property type="project" value="UniProtKB-SubCell"/>
</dbReference>
<gene>
    <name evidence="8" type="ORF">WMSIL1_LOCUS7273</name>
</gene>
<evidence type="ECO:0000313" key="8">
    <source>
        <dbReference type="EMBL" id="VUZ47761.1"/>
    </source>
</evidence>
<evidence type="ECO:0000256" key="5">
    <source>
        <dbReference type="SAM" id="Coils"/>
    </source>
</evidence>
<comment type="subcellular location">
    <subcellularLocation>
        <location evidence="1">Nucleus</location>
    </subcellularLocation>
</comment>
<dbReference type="EMBL" id="CABIJS010000255">
    <property type="protein sequence ID" value="VUZ47761.1"/>
    <property type="molecule type" value="Genomic_DNA"/>
</dbReference>
<dbReference type="PROSITE" id="PS50294">
    <property type="entry name" value="WD_REPEATS_REGION"/>
    <property type="match status" value="1"/>
</dbReference>
<proteinExistence type="inferred from homology"/>
<dbReference type="GO" id="GO:0003714">
    <property type="term" value="F:transcription corepressor activity"/>
    <property type="evidence" value="ECO:0007669"/>
    <property type="project" value="TreeGrafter"/>
</dbReference>
<feature type="region of interest" description="Disordered" evidence="6">
    <location>
        <begin position="480"/>
        <end position="524"/>
    </location>
</feature>
<dbReference type="Pfam" id="PF00400">
    <property type="entry name" value="WD40"/>
    <property type="match status" value="4"/>
</dbReference>
<dbReference type="PANTHER" id="PTHR10814">
    <property type="entry name" value="TRANSDUCIN-LIKE ENHANCER PROTEIN"/>
    <property type="match status" value="1"/>
</dbReference>
<keyword evidence="3" id="KW-0539">Nucleus</keyword>
<feature type="compositionally biased region" description="Low complexity" evidence="6">
    <location>
        <begin position="365"/>
        <end position="389"/>
    </location>
</feature>
<feature type="domain" description="Groucho/TLE N-terminal Q-rich" evidence="7">
    <location>
        <begin position="15"/>
        <end position="125"/>
    </location>
</feature>
<dbReference type="GO" id="GO:0005667">
    <property type="term" value="C:transcription regulator complex"/>
    <property type="evidence" value="ECO:0007669"/>
    <property type="project" value="TreeGrafter"/>
</dbReference>
<feature type="compositionally biased region" description="Low complexity" evidence="6">
    <location>
        <begin position="176"/>
        <end position="203"/>
    </location>
</feature>
<feature type="compositionally biased region" description="Polar residues" evidence="6">
    <location>
        <begin position="484"/>
        <end position="524"/>
    </location>
</feature>
<keyword evidence="4" id="KW-0853">WD repeat</keyword>
<dbReference type="SUPFAM" id="SSF50978">
    <property type="entry name" value="WD40 repeat-like"/>
    <property type="match status" value="1"/>
</dbReference>
<feature type="compositionally biased region" description="Pro residues" evidence="6">
    <location>
        <begin position="350"/>
        <end position="364"/>
    </location>
</feature>
<dbReference type="PANTHER" id="PTHR10814:SF21">
    <property type="entry name" value="PROTEIN GROUCHO"/>
    <property type="match status" value="1"/>
</dbReference>
<feature type="coiled-coil region" evidence="5">
    <location>
        <begin position="23"/>
        <end position="57"/>
    </location>
</feature>
<evidence type="ECO:0000256" key="2">
    <source>
        <dbReference type="ARBA" id="ARBA00005969"/>
    </source>
</evidence>
<feature type="repeat" description="WD" evidence="4">
    <location>
        <begin position="781"/>
        <end position="822"/>
    </location>
</feature>
<reference evidence="8 9" key="1">
    <citation type="submission" date="2019-07" db="EMBL/GenBank/DDBJ databases">
        <authorList>
            <person name="Jastrzebski P J."/>
            <person name="Paukszto L."/>
            <person name="Jastrzebski P J."/>
        </authorList>
    </citation>
    <scope>NUCLEOTIDE SEQUENCE [LARGE SCALE GENOMIC DNA]</scope>
    <source>
        <strain evidence="8 9">WMS-il1</strain>
    </source>
</reference>
<feature type="compositionally biased region" description="Polar residues" evidence="6">
    <location>
        <begin position="148"/>
        <end position="166"/>
    </location>
</feature>
<dbReference type="Pfam" id="PF03920">
    <property type="entry name" value="TLE_N"/>
    <property type="match status" value="1"/>
</dbReference>
<feature type="region of interest" description="Disordered" evidence="6">
    <location>
        <begin position="350"/>
        <end position="466"/>
    </location>
</feature>
<feature type="compositionally biased region" description="Polar residues" evidence="6">
    <location>
        <begin position="398"/>
        <end position="407"/>
    </location>
</feature>
<keyword evidence="9" id="KW-1185">Reference proteome</keyword>
<dbReference type="SMART" id="SM00320">
    <property type="entry name" value="WD40"/>
    <property type="match status" value="7"/>
</dbReference>
<protein>
    <recommendedName>
        <fullName evidence="7">Groucho/TLE N-terminal Q-rich domain-containing protein</fullName>
    </recommendedName>
</protein>
<evidence type="ECO:0000259" key="7">
    <source>
        <dbReference type="Pfam" id="PF03920"/>
    </source>
</evidence>
<accession>A0A564YKG4</accession>
<dbReference type="Gene3D" id="2.130.10.10">
    <property type="entry name" value="YVTN repeat-like/Quinoprotein amine dehydrogenase"/>
    <property type="match status" value="1"/>
</dbReference>
<dbReference type="GO" id="GO:0090090">
    <property type="term" value="P:negative regulation of canonical Wnt signaling pathway"/>
    <property type="evidence" value="ECO:0007669"/>
    <property type="project" value="TreeGrafter"/>
</dbReference>
<dbReference type="InterPro" id="IPR005617">
    <property type="entry name" value="Groucho/TLE_N"/>
</dbReference>